<dbReference type="EMBL" id="JANPWB010000015">
    <property type="protein sequence ID" value="KAJ1089066.1"/>
    <property type="molecule type" value="Genomic_DNA"/>
</dbReference>
<feature type="region of interest" description="Disordered" evidence="1">
    <location>
        <begin position="61"/>
        <end position="107"/>
    </location>
</feature>
<organism evidence="2 3">
    <name type="scientific">Pleurodeles waltl</name>
    <name type="common">Iberian ribbed newt</name>
    <dbReference type="NCBI Taxonomy" id="8319"/>
    <lineage>
        <taxon>Eukaryota</taxon>
        <taxon>Metazoa</taxon>
        <taxon>Chordata</taxon>
        <taxon>Craniata</taxon>
        <taxon>Vertebrata</taxon>
        <taxon>Euteleostomi</taxon>
        <taxon>Amphibia</taxon>
        <taxon>Batrachia</taxon>
        <taxon>Caudata</taxon>
        <taxon>Salamandroidea</taxon>
        <taxon>Salamandridae</taxon>
        <taxon>Pleurodelinae</taxon>
        <taxon>Pleurodeles</taxon>
    </lineage>
</organism>
<comment type="caution">
    <text evidence="2">The sequence shown here is derived from an EMBL/GenBank/DDBJ whole genome shotgun (WGS) entry which is preliminary data.</text>
</comment>
<dbReference type="Proteomes" id="UP001066276">
    <property type="component" value="Chromosome 11"/>
</dbReference>
<accession>A0AAV7LBU9</accession>
<evidence type="ECO:0000256" key="1">
    <source>
        <dbReference type="SAM" id="MobiDB-lite"/>
    </source>
</evidence>
<evidence type="ECO:0000313" key="3">
    <source>
        <dbReference type="Proteomes" id="UP001066276"/>
    </source>
</evidence>
<gene>
    <name evidence="2" type="ORF">NDU88_002219</name>
</gene>
<proteinExistence type="predicted"/>
<reference evidence="2" key="1">
    <citation type="journal article" date="2022" name="bioRxiv">
        <title>Sequencing and chromosome-scale assembly of the giantPleurodeles waltlgenome.</title>
        <authorList>
            <person name="Brown T."/>
            <person name="Elewa A."/>
            <person name="Iarovenko S."/>
            <person name="Subramanian E."/>
            <person name="Araus A.J."/>
            <person name="Petzold A."/>
            <person name="Susuki M."/>
            <person name="Suzuki K.-i.T."/>
            <person name="Hayashi T."/>
            <person name="Toyoda A."/>
            <person name="Oliveira C."/>
            <person name="Osipova E."/>
            <person name="Leigh N.D."/>
            <person name="Simon A."/>
            <person name="Yun M.H."/>
        </authorList>
    </citation>
    <scope>NUCLEOTIDE SEQUENCE</scope>
    <source>
        <strain evidence="2">20211129_DDA</strain>
        <tissue evidence="2">Liver</tissue>
    </source>
</reference>
<evidence type="ECO:0000313" key="2">
    <source>
        <dbReference type="EMBL" id="KAJ1089066.1"/>
    </source>
</evidence>
<sequence length="182" mass="19764">MHACSGVEYIRYGPPGTFSIDPLRARSVQASDAPMSQAVFCSLSDLRRMAKALDMDWALQKLSDGPDKKPELGPAPLLPKRQRKAPACYRDSSLAPGARSSSNRGSQQWFMVSPQDNSRHLAPEVILQGIQWGTPAGRVKGRTTLYLHGHQSNASPRLGLAQYAVQPQGGSMHSLGFQPGQL</sequence>
<dbReference type="AlphaFoldDB" id="A0AAV7LBU9"/>
<keyword evidence="3" id="KW-1185">Reference proteome</keyword>
<protein>
    <submittedName>
        <fullName evidence="2">Uncharacterized protein</fullName>
    </submittedName>
</protein>
<name>A0AAV7LBU9_PLEWA</name>